<proteinExistence type="predicted"/>
<dbReference type="EMBL" id="MFCP01000040">
    <property type="protein sequence ID" value="OGE27352.1"/>
    <property type="molecule type" value="Genomic_DNA"/>
</dbReference>
<dbReference type="SUPFAM" id="SSF51283">
    <property type="entry name" value="dUTPase-like"/>
    <property type="match status" value="1"/>
</dbReference>
<reference evidence="3 4" key="1">
    <citation type="journal article" date="2016" name="Nat. Commun.">
        <title>Thousands of microbial genomes shed light on interconnected biogeochemical processes in an aquifer system.</title>
        <authorList>
            <person name="Anantharaman K."/>
            <person name="Brown C.T."/>
            <person name="Hug L.A."/>
            <person name="Sharon I."/>
            <person name="Castelle C.J."/>
            <person name="Probst A.J."/>
            <person name="Thomas B.C."/>
            <person name="Singh A."/>
            <person name="Wilkins M.J."/>
            <person name="Karaoz U."/>
            <person name="Brodie E.L."/>
            <person name="Williams K.H."/>
            <person name="Hubbard S.S."/>
            <person name="Banfield J.F."/>
        </authorList>
    </citation>
    <scope>NUCLEOTIDE SEQUENCE [LARGE SCALE GENOMIC DNA]</scope>
</reference>
<accession>A0A1F5JFG5</accession>
<dbReference type="PANTHER" id="PTHR42680:SF3">
    <property type="entry name" value="DCTP DEAMINASE"/>
    <property type="match status" value="1"/>
</dbReference>
<keyword evidence="2" id="KW-0546">Nucleotide metabolism</keyword>
<protein>
    <submittedName>
        <fullName evidence="3">Uncharacterized protein</fullName>
    </submittedName>
</protein>
<gene>
    <name evidence="3" type="ORF">A2867_00565</name>
</gene>
<dbReference type="Proteomes" id="UP000177555">
    <property type="component" value="Unassembled WGS sequence"/>
</dbReference>
<dbReference type="Gene3D" id="2.70.40.10">
    <property type="match status" value="1"/>
</dbReference>
<comment type="caution">
    <text evidence="3">The sequence shown here is derived from an EMBL/GenBank/DDBJ whole genome shotgun (WGS) entry which is preliminary data.</text>
</comment>
<dbReference type="InterPro" id="IPR036157">
    <property type="entry name" value="dUTPase-like_sf"/>
</dbReference>
<name>A0A1F5JFG5_9BACT</name>
<dbReference type="CDD" id="cd07557">
    <property type="entry name" value="trimeric_dUTPase"/>
    <property type="match status" value="1"/>
</dbReference>
<dbReference type="GO" id="GO:0006229">
    <property type="term" value="P:dUTP biosynthetic process"/>
    <property type="evidence" value="ECO:0007669"/>
    <property type="project" value="InterPro"/>
</dbReference>
<organism evidence="3 4">
    <name type="scientific">Candidatus Daviesbacteria bacterium RIFCSPHIGHO2_01_FULL_40_11</name>
    <dbReference type="NCBI Taxonomy" id="1797762"/>
    <lineage>
        <taxon>Bacteria</taxon>
        <taxon>Candidatus Daviesiibacteriota</taxon>
    </lineage>
</organism>
<dbReference type="GO" id="GO:0008829">
    <property type="term" value="F:dCTP deaminase activity"/>
    <property type="evidence" value="ECO:0007669"/>
    <property type="project" value="InterPro"/>
</dbReference>
<dbReference type="AlphaFoldDB" id="A0A1F5JFG5"/>
<dbReference type="InterPro" id="IPR011962">
    <property type="entry name" value="dCTP_deaminase"/>
</dbReference>
<evidence type="ECO:0000256" key="1">
    <source>
        <dbReference type="ARBA" id="ARBA00022801"/>
    </source>
</evidence>
<evidence type="ECO:0000313" key="4">
    <source>
        <dbReference type="Proteomes" id="UP000177555"/>
    </source>
</evidence>
<dbReference type="PANTHER" id="PTHR42680">
    <property type="entry name" value="DCTP DEAMINASE"/>
    <property type="match status" value="1"/>
</dbReference>
<dbReference type="InterPro" id="IPR033704">
    <property type="entry name" value="dUTPase_trimeric"/>
</dbReference>
<dbReference type="Pfam" id="PF22769">
    <property type="entry name" value="DCD"/>
    <property type="match status" value="1"/>
</dbReference>
<evidence type="ECO:0000256" key="2">
    <source>
        <dbReference type="ARBA" id="ARBA00023080"/>
    </source>
</evidence>
<sequence length="189" mass="20777">MSVLGLDEIHKRIKKHSLIKNLGQRDLKNPEGAGIDLRLGAVRKIVGGGAFIEADGDIKLGKRKGVETTLVAEYVDGSRLQKKIVIKPGQYYLVQTVESVNTPLDLMPIVHTRTSLFRAGLLLLNSKTDPGYSGKLTMGLTNLSPFPVKLQLGARICNIIFHKIKGKTISYRGQHQGGRVSPKKTERQV</sequence>
<keyword evidence="1" id="KW-0378">Hydrolase</keyword>
<evidence type="ECO:0000313" key="3">
    <source>
        <dbReference type="EMBL" id="OGE27352.1"/>
    </source>
</evidence>